<dbReference type="NCBIfam" id="TIGR02145">
    <property type="entry name" value="Fib_succ_major"/>
    <property type="match status" value="1"/>
</dbReference>
<evidence type="ECO:0000313" key="4">
    <source>
        <dbReference type="Proteomes" id="UP000652231"/>
    </source>
</evidence>
<name>A0A8J2YBE2_9FLAO</name>
<dbReference type="EMBL" id="BMGK01000015">
    <property type="protein sequence ID" value="GGE01682.1"/>
    <property type="molecule type" value="Genomic_DNA"/>
</dbReference>
<dbReference type="RefSeq" id="WP_188443313.1">
    <property type="nucleotide sequence ID" value="NZ_BMGK01000015.1"/>
</dbReference>
<dbReference type="AlphaFoldDB" id="A0A8J2YBE2"/>
<feature type="chain" id="PRO_5035275353" description="Fibrobacter succinogenes major paralogous domain-containing protein" evidence="1">
    <location>
        <begin position="22"/>
        <end position="229"/>
    </location>
</feature>
<evidence type="ECO:0000256" key="1">
    <source>
        <dbReference type="SAM" id="SignalP"/>
    </source>
</evidence>
<dbReference type="InterPro" id="IPR011871">
    <property type="entry name" value="Fib_succ_major"/>
</dbReference>
<proteinExistence type="predicted"/>
<dbReference type="PROSITE" id="PS51257">
    <property type="entry name" value="PROKAR_LIPOPROTEIN"/>
    <property type="match status" value="1"/>
</dbReference>
<feature type="domain" description="Fibrobacter succinogenes major paralogous" evidence="2">
    <location>
        <begin position="39"/>
        <end position="224"/>
    </location>
</feature>
<evidence type="ECO:0000313" key="3">
    <source>
        <dbReference type="EMBL" id="GGE01682.1"/>
    </source>
</evidence>
<gene>
    <name evidence="3" type="ORF">GCM10011312_26410</name>
</gene>
<reference evidence="3" key="1">
    <citation type="journal article" date="2014" name="Int. J. Syst. Evol. Microbiol.">
        <title>Complete genome sequence of Corynebacterium casei LMG S-19264T (=DSM 44701T), isolated from a smear-ripened cheese.</title>
        <authorList>
            <consortium name="US DOE Joint Genome Institute (JGI-PGF)"/>
            <person name="Walter F."/>
            <person name="Albersmeier A."/>
            <person name="Kalinowski J."/>
            <person name="Ruckert C."/>
        </authorList>
    </citation>
    <scope>NUCLEOTIDE SEQUENCE</scope>
    <source>
        <strain evidence="3">CGMCC 1.12924</strain>
    </source>
</reference>
<comment type="caution">
    <text evidence="3">The sequence shown here is derived from an EMBL/GenBank/DDBJ whole genome shotgun (WGS) entry which is preliminary data.</text>
</comment>
<dbReference type="Pfam" id="PF09603">
    <property type="entry name" value="Fib_succ_major"/>
    <property type="match status" value="1"/>
</dbReference>
<keyword evidence="4" id="KW-1185">Reference proteome</keyword>
<dbReference type="Proteomes" id="UP000652231">
    <property type="component" value="Unassembled WGS sequence"/>
</dbReference>
<feature type="signal peptide" evidence="1">
    <location>
        <begin position="1"/>
        <end position="21"/>
    </location>
</feature>
<accession>A0A8J2YBE2</accession>
<protein>
    <recommendedName>
        <fullName evidence="2">Fibrobacter succinogenes major paralogous domain-containing protein</fullName>
    </recommendedName>
</protein>
<reference evidence="3" key="2">
    <citation type="submission" date="2020-09" db="EMBL/GenBank/DDBJ databases">
        <authorList>
            <person name="Sun Q."/>
            <person name="Zhou Y."/>
        </authorList>
    </citation>
    <scope>NUCLEOTIDE SEQUENCE</scope>
    <source>
        <strain evidence="3">CGMCC 1.12924</strain>
    </source>
</reference>
<sequence>MKNRSLSYMFFVFISFVFFLACSNENDEQFPEAIEYESVFIGNQEWMLENLDVETYRNGDTIPRLQEGQNWSELTTGAWTLVTYDGFDGLGYGKLYNWYAVNDPRGLAPEGWSIPTMEDWIELSDFLGGETVAGGKLKSTGTIEAGDGLWNQPNSGATNESGFTALPAPLWYKFVIPPGAYAKWWSSNEFDSEFGSNVWVSAGGEFFANGTFRKYSGLSVRCIRETNIE</sequence>
<keyword evidence="1" id="KW-0732">Signal</keyword>
<evidence type="ECO:0000259" key="2">
    <source>
        <dbReference type="Pfam" id="PF09603"/>
    </source>
</evidence>
<organism evidence="3 4">
    <name type="scientific">Planktosalinus lacus</name>
    <dbReference type="NCBI Taxonomy" id="1526573"/>
    <lineage>
        <taxon>Bacteria</taxon>
        <taxon>Pseudomonadati</taxon>
        <taxon>Bacteroidota</taxon>
        <taxon>Flavobacteriia</taxon>
        <taxon>Flavobacteriales</taxon>
        <taxon>Flavobacteriaceae</taxon>
        <taxon>Planktosalinus</taxon>
    </lineage>
</organism>